<dbReference type="GO" id="GO:0005634">
    <property type="term" value="C:nucleus"/>
    <property type="evidence" value="ECO:0007669"/>
    <property type="project" value="UniProtKB-SubCell"/>
</dbReference>
<dbReference type="AlphaFoldDB" id="A0A087TDE7"/>
<dbReference type="Proteomes" id="UP000054359">
    <property type="component" value="Unassembled WGS sequence"/>
</dbReference>
<evidence type="ECO:0000256" key="1">
    <source>
        <dbReference type="ARBA" id="ARBA00004123"/>
    </source>
</evidence>
<feature type="domain" description="Brinker DNA-binding" evidence="2">
    <location>
        <begin position="4"/>
        <end position="50"/>
    </location>
</feature>
<feature type="non-terminal residue" evidence="3">
    <location>
        <position position="92"/>
    </location>
</feature>
<organism evidence="3 4">
    <name type="scientific">Stegodyphus mimosarum</name>
    <name type="common">African social velvet spider</name>
    <dbReference type="NCBI Taxonomy" id="407821"/>
    <lineage>
        <taxon>Eukaryota</taxon>
        <taxon>Metazoa</taxon>
        <taxon>Ecdysozoa</taxon>
        <taxon>Arthropoda</taxon>
        <taxon>Chelicerata</taxon>
        <taxon>Arachnida</taxon>
        <taxon>Araneae</taxon>
        <taxon>Araneomorphae</taxon>
        <taxon>Entelegynae</taxon>
        <taxon>Eresoidea</taxon>
        <taxon>Eresidae</taxon>
        <taxon>Stegodyphus</taxon>
    </lineage>
</organism>
<gene>
    <name evidence="3" type="ORF">X975_20270</name>
</gene>
<keyword evidence="4" id="KW-1185">Reference proteome</keyword>
<sequence>MKLRRSFTAEFKLKVVEKAEKDGNREAGRYFEVDKKAVKSWRKQKDVLKSMGRKRSNRHEKVKRTALEENLLRWVLDERNAGRSISTVKIYL</sequence>
<dbReference type="Gene3D" id="1.10.10.60">
    <property type="entry name" value="Homeodomain-like"/>
    <property type="match status" value="1"/>
</dbReference>
<dbReference type="Pfam" id="PF09607">
    <property type="entry name" value="BrkDBD"/>
    <property type="match status" value="1"/>
</dbReference>
<evidence type="ECO:0000313" key="4">
    <source>
        <dbReference type="Proteomes" id="UP000054359"/>
    </source>
</evidence>
<dbReference type="OMA" id="PACALKH"/>
<evidence type="ECO:0000259" key="2">
    <source>
        <dbReference type="Pfam" id="PF09607"/>
    </source>
</evidence>
<dbReference type="OrthoDB" id="6537725at2759"/>
<dbReference type="InterPro" id="IPR018586">
    <property type="entry name" value="Brinker_DNA-bd"/>
</dbReference>
<proteinExistence type="predicted"/>
<accession>A0A087TDE7</accession>
<protein>
    <recommendedName>
        <fullName evidence="2">Brinker DNA-binding domain-containing protein</fullName>
    </recommendedName>
</protein>
<name>A0A087TDE7_STEMI</name>
<comment type="subcellular location">
    <subcellularLocation>
        <location evidence="1">Nucleus</location>
    </subcellularLocation>
</comment>
<dbReference type="SUPFAM" id="SSF46689">
    <property type="entry name" value="Homeodomain-like"/>
    <property type="match status" value="1"/>
</dbReference>
<evidence type="ECO:0000313" key="3">
    <source>
        <dbReference type="EMBL" id="KFM63136.1"/>
    </source>
</evidence>
<dbReference type="InterPro" id="IPR009057">
    <property type="entry name" value="Homeodomain-like_sf"/>
</dbReference>
<reference evidence="3 4" key="1">
    <citation type="submission" date="2013-11" db="EMBL/GenBank/DDBJ databases">
        <title>Genome sequencing of Stegodyphus mimosarum.</title>
        <authorList>
            <person name="Bechsgaard J."/>
        </authorList>
    </citation>
    <scope>NUCLEOTIDE SEQUENCE [LARGE SCALE GENOMIC DNA]</scope>
</reference>
<dbReference type="EMBL" id="KK114715">
    <property type="protein sequence ID" value="KFM63136.1"/>
    <property type="molecule type" value="Genomic_DNA"/>
</dbReference>